<dbReference type="AlphaFoldDB" id="A0A7W9TJM8"/>
<dbReference type="Proteomes" id="UP000591537">
    <property type="component" value="Unassembled WGS sequence"/>
</dbReference>
<name>A0A7W9TJM8_9ACTN</name>
<evidence type="ECO:0000313" key="4">
    <source>
        <dbReference type="Proteomes" id="UP000591537"/>
    </source>
</evidence>
<protein>
    <submittedName>
        <fullName evidence="3">Antitoxin (DNA-binding transcriptional repressor) of toxin-antitoxin stability system</fullName>
    </submittedName>
</protein>
<dbReference type="EMBL" id="JACHGV010000015">
    <property type="protein sequence ID" value="MBB6081103.1"/>
    <property type="molecule type" value="Genomic_DNA"/>
</dbReference>
<evidence type="ECO:0000313" key="3">
    <source>
        <dbReference type="EMBL" id="MBB6081103.1"/>
    </source>
</evidence>
<sequence>MALEEPLAFEETDVVTMRELGQAPAKAIERINETGRAALVTRHGHPQAIILPLANARIATTVLAKTDSRLHKSVTAADEEMGTKGAVPASEVAQALGLKSPR</sequence>
<evidence type="ECO:0000256" key="2">
    <source>
        <dbReference type="SAM" id="MobiDB-lite"/>
    </source>
</evidence>
<reference evidence="3 4" key="1">
    <citation type="submission" date="2020-08" db="EMBL/GenBank/DDBJ databases">
        <title>Genomic Encyclopedia of Type Strains, Phase IV (KMG-IV): sequencing the most valuable type-strain genomes for metagenomic binning, comparative biology and taxonomic classification.</title>
        <authorList>
            <person name="Goeker M."/>
        </authorList>
    </citation>
    <scope>NUCLEOTIDE SEQUENCE [LARGE SCALE GENOMIC DNA]</scope>
    <source>
        <strain evidence="3 4">DSM 43350</strain>
    </source>
</reference>
<keyword evidence="4" id="KW-1185">Reference proteome</keyword>
<comment type="similarity">
    <text evidence="1">Belongs to the phD/YefM antitoxin family.</text>
</comment>
<dbReference type="SUPFAM" id="SSF143120">
    <property type="entry name" value="YefM-like"/>
    <property type="match status" value="1"/>
</dbReference>
<comment type="caution">
    <text evidence="3">The sequence shown here is derived from an EMBL/GenBank/DDBJ whole genome shotgun (WGS) entry which is preliminary data.</text>
</comment>
<dbReference type="RefSeq" id="WP_184566568.1">
    <property type="nucleotide sequence ID" value="NZ_BAAARS010000012.1"/>
</dbReference>
<organism evidence="3 4">
    <name type="scientific">Streptomyces paradoxus</name>
    <dbReference type="NCBI Taxonomy" id="66375"/>
    <lineage>
        <taxon>Bacteria</taxon>
        <taxon>Bacillati</taxon>
        <taxon>Actinomycetota</taxon>
        <taxon>Actinomycetes</taxon>
        <taxon>Kitasatosporales</taxon>
        <taxon>Streptomycetaceae</taxon>
        <taxon>Streptomyces</taxon>
    </lineage>
</organism>
<accession>A0A7W9TJM8</accession>
<dbReference type="GO" id="GO:0003677">
    <property type="term" value="F:DNA binding"/>
    <property type="evidence" value="ECO:0007669"/>
    <property type="project" value="UniProtKB-KW"/>
</dbReference>
<proteinExistence type="inferred from homology"/>
<keyword evidence="3" id="KW-0238">DNA-binding</keyword>
<gene>
    <name evidence="3" type="ORF">HNR57_007054</name>
</gene>
<dbReference type="InterPro" id="IPR036165">
    <property type="entry name" value="YefM-like_sf"/>
</dbReference>
<feature type="region of interest" description="Disordered" evidence="2">
    <location>
        <begin position="75"/>
        <end position="102"/>
    </location>
</feature>
<evidence type="ECO:0000256" key="1">
    <source>
        <dbReference type="ARBA" id="ARBA00009981"/>
    </source>
</evidence>